<dbReference type="InterPro" id="IPR016130">
    <property type="entry name" value="Tyr_Pase_AS"/>
</dbReference>
<sequence>MKTVNGRKVSNAEYKRNQAAYHNVGYEFDKQKEKARLDYEEEQRRNPTVIGTSKQWVETFTEPSVVISIGDPGESLPDYACKHKAILRIEIDDVDQEMGPEYTLFDPVHSRRILDFLAKHPGVPIIVHCHAGISRSSAVVKFMVDKLGYKLSGREECTVKGFQTFNRWIYRQLEISHIDTIMQ</sequence>
<proteinExistence type="predicted"/>
<name>A0A1Y0SYU1_9CAUD</name>
<dbReference type="PROSITE" id="PS00383">
    <property type="entry name" value="TYR_PHOSPHATASE_1"/>
    <property type="match status" value="1"/>
</dbReference>
<dbReference type="InterPro" id="IPR029021">
    <property type="entry name" value="Prot-tyrosine_phosphatase-like"/>
</dbReference>
<accession>A0A1Y0SYU1</accession>
<dbReference type="Proteomes" id="UP000225448">
    <property type="component" value="Segment"/>
</dbReference>
<dbReference type="PROSITE" id="PS50056">
    <property type="entry name" value="TYR_PHOSPHATASE_2"/>
    <property type="match status" value="1"/>
</dbReference>
<evidence type="ECO:0000259" key="1">
    <source>
        <dbReference type="PROSITE" id="PS50056"/>
    </source>
</evidence>
<reference evidence="2 3" key="1">
    <citation type="submission" date="2017-05" db="EMBL/GenBank/DDBJ databases">
        <authorList>
            <person name="Song R."/>
            <person name="Chenine A.L."/>
            <person name="Ruprecht R.M."/>
        </authorList>
    </citation>
    <scope>NUCLEOTIDE SEQUENCE [LARGE SCALE GENOMIC DNA]</scope>
</reference>
<gene>
    <name evidence="2" type="ORF">PHABIO_48</name>
</gene>
<dbReference type="Gene3D" id="3.90.190.10">
    <property type="entry name" value="Protein tyrosine phosphatase superfamily"/>
    <property type="match status" value="1"/>
</dbReference>
<dbReference type="InterPro" id="IPR000387">
    <property type="entry name" value="Tyr_Pase_dom"/>
</dbReference>
<dbReference type="SUPFAM" id="SSF52799">
    <property type="entry name" value="(Phosphotyrosine protein) phosphatases II"/>
    <property type="match status" value="1"/>
</dbReference>
<protein>
    <recommendedName>
        <fullName evidence="1">Tyrosine specific protein phosphatases domain-containing protein</fullName>
    </recommendedName>
</protein>
<evidence type="ECO:0000313" key="2">
    <source>
        <dbReference type="EMBL" id="ARV76679.1"/>
    </source>
</evidence>
<keyword evidence="3" id="KW-1185">Reference proteome</keyword>
<dbReference type="EMBL" id="MF042360">
    <property type="protein sequence ID" value="ARV76679.1"/>
    <property type="molecule type" value="Genomic_DNA"/>
</dbReference>
<evidence type="ECO:0000313" key="3">
    <source>
        <dbReference type="Proteomes" id="UP000225448"/>
    </source>
</evidence>
<organism evidence="2 3">
    <name type="scientific">Pseudomonas phage Phabio</name>
    <dbReference type="NCBI Taxonomy" id="2006668"/>
    <lineage>
        <taxon>Viruses</taxon>
        <taxon>Duplodnaviria</taxon>
        <taxon>Heunggongvirae</taxon>
        <taxon>Uroviricota</taxon>
        <taxon>Caudoviricetes</taxon>
        <taxon>Chimalliviridae</taxon>
        <taxon>Phabiovirus</taxon>
        <taxon>Phabiovirus phabio</taxon>
    </lineage>
</organism>
<feature type="domain" description="Tyrosine specific protein phosphatases" evidence="1">
    <location>
        <begin position="111"/>
        <end position="140"/>
    </location>
</feature>